<dbReference type="InterPro" id="IPR013087">
    <property type="entry name" value="Znf_C2H2_type"/>
</dbReference>
<dbReference type="AlphaFoldDB" id="A0A553HT00"/>
<evidence type="ECO:0000256" key="7">
    <source>
        <dbReference type="SAM" id="MobiDB-lite"/>
    </source>
</evidence>
<keyword evidence="1" id="KW-0479">Metal-binding</keyword>
<name>A0A553HT00_9PEZI</name>
<keyword evidence="11" id="KW-1185">Reference proteome</keyword>
<gene>
    <name evidence="10" type="ORF">FHL15_008064</name>
</gene>
<dbReference type="PROSITE" id="PS00463">
    <property type="entry name" value="ZN2_CY6_FUNGAL_1"/>
    <property type="match status" value="1"/>
</dbReference>
<dbReference type="SMART" id="SM00066">
    <property type="entry name" value="GAL4"/>
    <property type="match status" value="1"/>
</dbReference>
<dbReference type="SUPFAM" id="SSF57701">
    <property type="entry name" value="Zn2/Cys6 DNA-binding domain"/>
    <property type="match status" value="1"/>
</dbReference>
<protein>
    <recommendedName>
        <fullName evidence="12">Zn(2)-C6 fungal-type domain-containing protein</fullName>
    </recommendedName>
</protein>
<evidence type="ECO:0000259" key="9">
    <source>
        <dbReference type="PROSITE" id="PS50157"/>
    </source>
</evidence>
<evidence type="ECO:0000259" key="8">
    <source>
        <dbReference type="PROSITE" id="PS50048"/>
    </source>
</evidence>
<accession>A0A553HT00</accession>
<evidence type="ECO:0000313" key="10">
    <source>
        <dbReference type="EMBL" id="TRX91082.1"/>
    </source>
</evidence>
<dbReference type="InterPro" id="IPR036864">
    <property type="entry name" value="Zn2-C6_fun-type_DNA-bd_sf"/>
</dbReference>
<organism evidence="10 11">
    <name type="scientific">Xylaria flabelliformis</name>
    <dbReference type="NCBI Taxonomy" id="2512241"/>
    <lineage>
        <taxon>Eukaryota</taxon>
        <taxon>Fungi</taxon>
        <taxon>Dikarya</taxon>
        <taxon>Ascomycota</taxon>
        <taxon>Pezizomycotina</taxon>
        <taxon>Sordariomycetes</taxon>
        <taxon>Xylariomycetidae</taxon>
        <taxon>Xylariales</taxon>
        <taxon>Xylariaceae</taxon>
        <taxon>Xylaria</taxon>
    </lineage>
</organism>
<evidence type="ECO:0000313" key="11">
    <source>
        <dbReference type="Proteomes" id="UP000319160"/>
    </source>
</evidence>
<dbReference type="Pfam" id="PF00172">
    <property type="entry name" value="Zn_clus"/>
    <property type="match status" value="1"/>
</dbReference>
<evidence type="ECO:0000256" key="3">
    <source>
        <dbReference type="ARBA" id="ARBA00023015"/>
    </source>
</evidence>
<evidence type="ECO:0000256" key="2">
    <source>
        <dbReference type="ARBA" id="ARBA00022833"/>
    </source>
</evidence>
<dbReference type="PANTHER" id="PTHR47660">
    <property type="entry name" value="TRANSCRIPTION FACTOR WITH C2H2 AND ZN(2)-CYS(6) DNA BINDING DOMAIN (EUROFUNG)-RELATED-RELATED"/>
    <property type="match status" value="1"/>
</dbReference>
<sequence length="502" mass="56567">MSGYEASDVQPVLRCGQCNKPFDKQSTLKRHLYYCWSRKTSNVTRPRSCIPCAKGKTACDKRRPKCSRCIAKSLECHYPGNTQRFIGVKMKRAGDMANEPGALALASSSSSEFSCVDSNQEANHGDNMNLHDAIDITVPDYSNLEDEYIEWDDTNIGFTNFFPPLSSSSSSLASPSTPPAHQTARGQRSLRSYEMSIPTAPTSAVRSLVQRPKLQAGMQRISRLIFHTLKSYPLMVLHYNTLPPFVHPATVSSDDEHPHMWPLTNCISLMHMIAGGVPGSRKLFWKNVQLECERVSYEHDKLQKWELLAAIQALSIYILIRLDEGETDYNNFDALLVKTFIAAAQKMGRIDLTCQRRCGLCNSDLEVSWREWIFRESRRRLAILYRVMNMLIHFEPTAMCDMPTEFILAPLPAKKQLWEAPDEFSWKAESQRKPGIQVSFGLAADGELVEIDEDRLSCSDSWLSNKSASTKAPPRSKVNWEEWCAGMDGFGGLVMLAASLVM</sequence>
<keyword evidence="5" id="KW-0539">Nucleus</keyword>
<dbReference type="InterPro" id="IPR001138">
    <property type="entry name" value="Zn2Cys6_DnaBD"/>
</dbReference>
<keyword evidence="4" id="KW-0804">Transcription</keyword>
<feature type="region of interest" description="Disordered" evidence="7">
    <location>
        <begin position="169"/>
        <end position="189"/>
    </location>
</feature>
<feature type="domain" description="Zn(2)-C6 fungal-type" evidence="8">
    <location>
        <begin position="48"/>
        <end position="78"/>
    </location>
</feature>
<dbReference type="STRING" id="2512241.A0A553HT00"/>
<dbReference type="GO" id="GO:0008270">
    <property type="term" value="F:zinc ion binding"/>
    <property type="evidence" value="ECO:0007669"/>
    <property type="project" value="UniProtKB-KW"/>
</dbReference>
<evidence type="ECO:0008006" key="12">
    <source>
        <dbReference type="Google" id="ProtNLM"/>
    </source>
</evidence>
<keyword evidence="2" id="KW-0862">Zinc</keyword>
<evidence type="ECO:0000256" key="6">
    <source>
        <dbReference type="PROSITE-ProRule" id="PRU00042"/>
    </source>
</evidence>
<evidence type="ECO:0000256" key="1">
    <source>
        <dbReference type="ARBA" id="ARBA00022723"/>
    </source>
</evidence>
<reference evidence="11" key="1">
    <citation type="submission" date="2019-06" db="EMBL/GenBank/DDBJ databases">
        <title>Draft genome sequence of the griseofulvin-producing fungus Xylaria cubensis strain G536.</title>
        <authorList>
            <person name="Mead M.E."/>
            <person name="Raja H.A."/>
            <person name="Steenwyk J.L."/>
            <person name="Knowles S.L."/>
            <person name="Oberlies N.H."/>
            <person name="Rokas A."/>
        </authorList>
    </citation>
    <scope>NUCLEOTIDE SEQUENCE [LARGE SCALE GENOMIC DNA]</scope>
    <source>
        <strain evidence="11">G536</strain>
    </source>
</reference>
<dbReference type="Gene3D" id="4.10.240.10">
    <property type="entry name" value="Zn(2)-C6 fungal-type DNA-binding domain"/>
    <property type="match status" value="1"/>
</dbReference>
<dbReference type="GO" id="GO:0000981">
    <property type="term" value="F:DNA-binding transcription factor activity, RNA polymerase II-specific"/>
    <property type="evidence" value="ECO:0007669"/>
    <property type="project" value="InterPro"/>
</dbReference>
<dbReference type="PROSITE" id="PS50048">
    <property type="entry name" value="ZN2_CY6_FUNGAL_2"/>
    <property type="match status" value="1"/>
</dbReference>
<dbReference type="PANTHER" id="PTHR47660:SF3">
    <property type="entry name" value="FINGER DOMAIN PROTEIN, PUTATIVE (AFU_ORTHOLOGUE AFUA_4G03310)-RELATED"/>
    <property type="match status" value="1"/>
</dbReference>
<evidence type="ECO:0000256" key="4">
    <source>
        <dbReference type="ARBA" id="ARBA00023163"/>
    </source>
</evidence>
<dbReference type="PROSITE" id="PS50157">
    <property type="entry name" value="ZINC_FINGER_C2H2_2"/>
    <property type="match status" value="1"/>
</dbReference>
<keyword evidence="6" id="KW-0863">Zinc-finger</keyword>
<dbReference type="OrthoDB" id="5423818at2759"/>
<proteinExistence type="predicted"/>
<comment type="caution">
    <text evidence="10">The sequence shown here is derived from an EMBL/GenBank/DDBJ whole genome shotgun (WGS) entry which is preliminary data.</text>
</comment>
<dbReference type="EMBL" id="VFLP01000049">
    <property type="protein sequence ID" value="TRX91082.1"/>
    <property type="molecule type" value="Genomic_DNA"/>
</dbReference>
<keyword evidence="3" id="KW-0805">Transcription regulation</keyword>
<dbReference type="Proteomes" id="UP000319160">
    <property type="component" value="Unassembled WGS sequence"/>
</dbReference>
<evidence type="ECO:0000256" key="5">
    <source>
        <dbReference type="ARBA" id="ARBA00023242"/>
    </source>
</evidence>
<feature type="domain" description="C2H2-type" evidence="9">
    <location>
        <begin position="13"/>
        <end position="46"/>
    </location>
</feature>
<dbReference type="CDD" id="cd00067">
    <property type="entry name" value="GAL4"/>
    <property type="match status" value="1"/>
</dbReference>